<protein>
    <recommendedName>
        <fullName evidence="3">WAPL domain-containing protein</fullName>
    </recommendedName>
</protein>
<feature type="compositionally biased region" description="Polar residues" evidence="2">
    <location>
        <begin position="489"/>
        <end position="501"/>
    </location>
</feature>
<accession>A0A7J7MLJ5</accession>
<feature type="domain" description="WAPL" evidence="3">
    <location>
        <begin position="116"/>
        <end position="221"/>
    </location>
</feature>
<dbReference type="Proteomes" id="UP000541444">
    <property type="component" value="Unassembled WGS sequence"/>
</dbReference>
<comment type="similarity">
    <text evidence="1">Belongs to the WAPL family.</text>
</comment>
<keyword evidence="5" id="KW-1185">Reference proteome</keyword>
<sequence length="921" mass="100875">MIVRTYGRRTRCISNNNSYSDSSFNGDNTQDPFLESLSQESFRDTLSLSQETPSQETFNFSLSSSQDSSPWTFDSDIYAPSSSQNSLFNLPPRPPLPKLSKKPRNLTKGVKKSSILKGGRSISMSMPATSTLMEAQEFGEMMEHVDEVNFALDGLRKDQPVRIRRASLLSLLTICATATERRLLRAQGMAKTIIDAIVALSLDDIPSTLAAAALIYILASDGQDEHLLDSPICVRFLLKLLRPFTPATSEAKAPSAGCKILALCRDPVLSTDGSKRLDASSIAIFSKVEEILLSCKEIHSITSNTEGIARPELSPKWIALLTMEKACLSTVSLEDTSETVRRIGGEFKERLREYGGLDAVFDVAVNCHSIMGNWSEYSKPSILELKDDVALQTVVTLLKCLKITENATFLSKDNQNHLLGIDKKSDYKGSPQSFTSLVISVIKILSGLSLLQSSSSSSDDKFHSYSDWVDRDSKGLQKENHGAADQDGMYSSNSSGKSFRLSQKRQRSSNSPSVYSVSTSETTSVFIDDVYSTRKDDNPSTSGSYNGTSQTANGGVIRKRSCSKMNLGLGRTRHSSKKFENCNSYNGGVKMDVGPGKRPCVMESSKYITIEDSQDPFAFDENEFEPTKWDKLSKSSGGSQSQKNGVMVRVVEDEYQAELMTSQLESSNGDHNRSCEIPCSPLVSDENFTLLADCLLTAVKVLMNLTNDNPLGCEQIAVNGGLETLSTLIVGHFPSFSSCLSLCSTVKGNGNQSEKRFTDQELDFLVAILGLLVNLVEKDSLNRSRLAAGSVSLPISRQFEDTEGQRDVIPLLCSIFLSNQGAGEAAEEGKLMPWDADAAMVEGEREAEKMIIEAYAALLLAFLSTESKNVREAIANRLPDHNLESLVPVLERFVAFHLTMNMISPETHTTVNEVIESCKGS</sequence>
<feature type="region of interest" description="Disordered" evidence="2">
    <location>
        <begin position="530"/>
        <end position="556"/>
    </location>
</feature>
<name>A0A7J7MLJ5_9MAGN</name>
<proteinExistence type="inferred from homology"/>
<comment type="caution">
    <text evidence="4">The sequence shown here is derived from an EMBL/GenBank/DDBJ whole genome shotgun (WGS) entry which is preliminary data.</text>
</comment>
<gene>
    <name evidence="4" type="ORF">GIB67_039126</name>
</gene>
<dbReference type="InterPro" id="IPR011989">
    <property type="entry name" value="ARM-like"/>
</dbReference>
<evidence type="ECO:0000256" key="1">
    <source>
        <dbReference type="ARBA" id="ARBA00006854"/>
    </source>
</evidence>
<evidence type="ECO:0000313" key="4">
    <source>
        <dbReference type="EMBL" id="KAF6155795.1"/>
    </source>
</evidence>
<feature type="compositionally biased region" description="Polar residues" evidence="2">
    <location>
        <begin position="539"/>
        <end position="553"/>
    </location>
</feature>
<dbReference type="PANTHER" id="PTHR22100">
    <property type="entry name" value="WINGS APART-LIKE PROTEIN HOMOLOG"/>
    <property type="match status" value="1"/>
</dbReference>
<dbReference type="InterPro" id="IPR022771">
    <property type="entry name" value="WAPL_C"/>
</dbReference>
<evidence type="ECO:0000259" key="3">
    <source>
        <dbReference type="PROSITE" id="PS51271"/>
    </source>
</evidence>
<feature type="compositionally biased region" description="Basic residues" evidence="2">
    <location>
        <begin position="99"/>
        <end position="111"/>
    </location>
</feature>
<evidence type="ECO:0000313" key="5">
    <source>
        <dbReference type="Proteomes" id="UP000541444"/>
    </source>
</evidence>
<dbReference type="PANTHER" id="PTHR22100:SF13">
    <property type="entry name" value="WINGS APART-LIKE PROTEIN HOMOLOG"/>
    <property type="match status" value="1"/>
</dbReference>
<dbReference type="PROSITE" id="PS51271">
    <property type="entry name" value="WAPL"/>
    <property type="match status" value="1"/>
</dbReference>
<evidence type="ECO:0000256" key="2">
    <source>
        <dbReference type="SAM" id="MobiDB-lite"/>
    </source>
</evidence>
<dbReference type="AlphaFoldDB" id="A0A7J7MLJ5"/>
<dbReference type="InterPro" id="IPR039874">
    <property type="entry name" value="WAPL"/>
</dbReference>
<dbReference type="EMBL" id="JACGCM010001398">
    <property type="protein sequence ID" value="KAF6155795.1"/>
    <property type="molecule type" value="Genomic_DNA"/>
</dbReference>
<dbReference type="OrthoDB" id="78088at2759"/>
<feature type="region of interest" description="Disordered" evidence="2">
    <location>
        <begin position="476"/>
        <end position="516"/>
    </location>
</feature>
<dbReference type="InterPro" id="IPR012502">
    <property type="entry name" value="WAPL_dom"/>
</dbReference>
<dbReference type="FunFam" id="1.25.10.10:FF:000519">
    <property type="entry name" value="WAPL (Wings apart-like protein regulation of heterochromatin) protein"/>
    <property type="match status" value="1"/>
</dbReference>
<reference evidence="4 5" key="1">
    <citation type="journal article" date="2020" name="IScience">
        <title>Genome Sequencing of the Endangered Kingdonia uniflora (Circaeasteraceae, Ranunculales) Reveals Potential Mechanisms of Evolutionary Specialization.</title>
        <authorList>
            <person name="Sun Y."/>
            <person name="Deng T."/>
            <person name="Zhang A."/>
            <person name="Moore M.J."/>
            <person name="Landis J.B."/>
            <person name="Lin N."/>
            <person name="Zhang H."/>
            <person name="Zhang X."/>
            <person name="Huang J."/>
            <person name="Zhang X."/>
            <person name="Sun H."/>
            <person name="Wang H."/>
        </authorList>
    </citation>
    <scope>NUCLEOTIDE SEQUENCE [LARGE SCALE GENOMIC DNA]</scope>
    <source>
        <strain evidence="4">TB1705</strain>
        <tissue evidence="4">Leaf</tissue>
    </source>
</reference>
<dbReference type="Pfam" id="PF07814">
    <property type="entry name" value="WAPL"/>
    <property type="match status" value="1"/>
</dbReference>
<dbReference type="Gene3D" id="1.25.10.10">
    <property type="entry name" value="Leucine-rich Repeat Variant"/>
    <property type="match status" value="2"/>
</dbReference>
<feature type="region of interest" description="Disordered" evidence="2">
    <location>
        <begin position="83"/>
        <end position="115"/>
    </location>
</feature>
<organism evidence="4 5">
    <name type="scientific">Kingdonia uniflora</name>
    <dbReference type="NCBI Taxonomy" id="39325"/>
    <lineage>
        <taxon>Eukaryota</taxon>
        <taxon>Viridiplantae</taxon>
        <taxon>Streptophyta</taxon>
        <taxon>Embryophyta</taxon>
        <taxon>Tracheophyta</taxon>
        <taxon>Spermatophyta</taxon>
        <taxon>Magnoliopsida</taxon>
        <taxon>Ranunculales</taxon>
        <taxon>Circaeasteraceae</taxon>
        <taxon>Kingdonia</taxon>
    </lineage>
</organism>